<dbReference type="SMR" id="A0A1S3X7D3"/>
<dbReference type="Gene3D" id="1.25.40.10">
    <property type="entry name" value="Tetratricopeptide repeat domain"/>
    <property type="match status" value="5"/>
</dbReference>
<feature type="repeat" description="PPR" evidence="3">
    <location>
        <begin position="369"/>
        <end position="403"/>
    </location>
</feature>
<dbReference type="GO" id="GO:0009451">
    <property type="term" value="P:RNA modification"/>
    <property type="evidence" value="ECO:0000318"/>
    <property type="project" value="GO_Central"/>
</dbReference>
<dbReference type="PANTHER" id="PTHR47926:SF452">
    <property type="entry name" value="PENTATRICOPEPTIDE REPEAT-CONTAINING PROTEIN"/>
    <property type="match status" value="1"/>
</dbReference>
<evidence type="ECO:0000256" key="2">
    <source>
        <dbReference type="ARBA" id="ARBA00061659"/>
    </source>
</evidence>
<dbReference type="GO" id="GO:0003723">
    <property type="term" value="F:RNA binding"/>
    <property type="evidence" value="ECO:0000318"/>
    <property type="project" value="GO_Central"/>
</dbReference>
<dbReference type="STRING" id="4097.A0A1S3X7D3"/>
<comment type="similarity">
    <text evidence="2">Belongs to the PPR family. PCMP-E subfamily.</text>
</comment>
<reference evidence="4 5" key="1">
    <citation type="submission" date="2025-04" db="UniProtKB">
        <authorList>
            <consortium name="RefSeq"/>
        </authorList>
    </citation>
    <scope>IDENTIFICATION</scope>
</reference>
<evidence type="ECO:0000313" key="4">
    <source>
        <dbReference type="RefSeq" id="XP_016435924.1"/>
    </source>
</evidence>
<dbReference type="InterPro" id="IPR046848">
    <property type="entry name" value="E_motif"/>
</dbReference>
<dbReference type="OrthoDB" id="185373at2759"/>
<dbReference type="InterPro" id="IPR046960">
    <property type="entry name" value="PPR_At4g14850-like_plant"/>
</dbReference>
<dbReference type="OMA" id="AGFGNHG"/>
<dbReference type="FunFam" id="1.25.40.10:FF:000196">
    <property type="entry name" value="Pentatricopeptide repeat-containing protein At4g14850"/>
    <property type="match status" value="1"/>
</dbReference>
<dbReference type="AlphaFoldDB" id="A0A1S3X7D3"/>
<dbReference type="InterPro" id="IPR002885">
    <property type="entry name" value="PPR_rpt"/>
</dbReference>
<dbReference type="NCBIfam" id="TIGR00756">
    <property type="entry name" value="PPR"/>
    <property type="match status" value="5"/>
</dbReference>
<dbReference type="FunFam" id="1.25.40.10:FF:000090">
    <property type="entry name" value="Pentatricopeptide repeat-containing protein, chloroplastic"/>
    <property type="match status" value="1"/>
</dbReference>
<feature type="repeat" description="PPR" evidence="3">
    <location>
        <begin position="267"/>
        <end position="297"/>
    </location>
</feature>
<gene>
    <name evidence="4 5" type="primary">LOC107762113</name>
</gene>
<dbReference type="PROSITE" id="PS51375">
    <property type="entry name" value="PPR"/>
    <property type="match status" value="4"/>
</dbReference>
<evidence type="ECO:0000256" key="1">
    <source>
        <dbReference type="ARBA" id="ARBA00022737"/>
    </source>
</evidence>
<feature type="repeat" description="PPR" evidence="3">
    <location>
        <begin position="37"/>
        <end position="71"/>
    </location>
</feature>
<dbReference type="KEGG" id="nta:107762113"/>
<dbReference type="PANTHER" id="PTHR47926">
    <property type="entry name" value="PENTATRICOPEPTIDE REPEAT-CONTAINING PROTEIN"/>
    <property type="match status" value="1"/>
</dbReference>
<dbReference type="RefSeq" id="XP_016435924.1">
    <property type="nucleotide sequence ID" value="XM_016580438.1"/>
</dbReference>
<dbReference type="FunFam" id="1.25.40.10:FF:000351">
    <property type="entry name" value="Pentatricopeptide repeat-containing protein"/>
    <property type="match status" value="1"/>
</dbReference>
<dbReference type="Pfam" id="PF20431">
    <property type="entry name" value="E_motif"/>
    <property type="match status" value="1"/>
</dbReference>
<protein>
    <submittedName>
        <fullName evidence="4 5">Pentatricopeptide repeat-containing protein At4g33170-like</fullName>
    </submittedName>
</protein>
<dbReference type="FunFam" id="1.25.40.10:FF:001103">
    <property type="entry name" value="Glycerol-3-phosphate dehydrogenase [NAD(+)]"/>
    <property type="match status" value="1"/>
</dbReference>
<keyword evidence="1" id="KW-0677">Repeat</keyword>
<dbReference type="PaxDb" id="4097-A0A1S3X7D3"/>
<dbReference type="InterPro" id="IPR011990">
    <property type="entry name" value="TPR-like_helical_dom_sf"/>
</dbReference>
<organism evidence="5">
    <name type="scientific">Nicotiana tabacum</name>
    <name type="common">Common tobacco</name>
    <dbReference type="NCBI Taxonomy" id="4097"/>
    <lineage>
        <taxon>Eukaryota</taxon>
        <taxon>Viridiplantae</taxon>
        <taxon>Streptophyta</taxon>
        <taxon>Embryophyta</taxon>
        <taxon>Tracheophyta</taxon>
        <taxon>Spermatophyta</taxon>
        <taxon>Magnoliopsida</taxon>
        <taxon>eudicotyledons</taxon>
        <taxon>Gunneridae</taxon>
        <taxon>Pentapetalae</taxon>
        <taxon>asterids</taxon>
        <taxon>lamiids</taxon>
        <taxon>Solanales</taxon>
        <taxon>Solanaceae</taxon>
        <taxon>Nicotianoideae</taxon>
        <taxon>Nicotianeae</taxon>
        <taxon>Nicotiana</taxon>
    </lineage>
</organism>
<feature type="repeat" description="PPR" evidence="3">
    <location>
        <begin position="166"/>
        <end position="200"/>
    </location>
</feature>
<dbReference type="RefSeq" id="XP_016435925.1">
    <property type="nucleotide sequence ID" value="XM_016580439.1"/>
</dbReference>
<dbReference type="Pfam" id="PF01535">
    <property type="entry name" value="PPR"/>
    <property type="match status" value="7"/>
</dbReference>
<dbReference type="Pfam" id="PF13041">
    <property type="entry name" value="PPR_2"/>
    <property type="match status" value="2"/>
</dbReference>
<sequence>MVPEILGSLLHHCSKTKAFRYGLSLHAAAIKSGLRDDVVISNHILNMYAKCGNINFASQVFNEMSERNLVTWSAMISGYSQDGKHLMAINLYSQMTLEPNEFVLASALSSCSNLLALKLGRQIHAQSIKLGCSSISFVSNSLISMYMKNGQCGDALSVFARTPNLTDVSYNAIIMGLVESSQREKAFEVYKCMCRQGLVPDCFTFVGLLGTCNSADVLGKGIQLHSQTMKLKLDGTAFIGNVIMIMYSNINLLDEAEKVFRSIKEKDVISWNTLVAACSRCDDHSKALGVFREMLEYFDGRPDEFTYASVLSASAGMGSMQFGRQIHANIIRTSSSVDIGVGNALVNMYAKCGCIQYAYTAFRLMTCHNLVSWNSVIAGFANHGHGKEVIKLFEEMKSVGLKPDSVTFLGLLIACNHAGLVDEGLDYFNTMNEIYGVTPDIEHFSCLIDLLGRAGRLKDAEEYMQRYPFGHDPVVLGCLLSACRLHGDVIIGERMAKKLLQLRPVSTSPYVLLSNLYASDEKWDSVAEARKMLKGCGLKKEAGHSLIEVKGSVEKFTIGDFSNSRIEEIMKVLGALGCGWDEETFLLDSA</sequence>
<accession>A0A1S3X7D3</accession>
<evidence type="ECO:0000313" key="5">
    <source>
        <dbReference type="RefSeq" id="XP_016435925.1"/>
    </source>
</evidence>
<name>A0A1S3X7D3_TOBAC</name>
<evidence type="ECO:0000256" key="3">
    <source>
        <dbReference type="PROSITE-ProRule" id="PRU00708"/>
    </source>
</evidence>
<proteinExistence type="inferred from homology"/>